<dbReference type="NCBIfam" id="TIGR00231">
    <property type="entry name" value="small_GTP"/>
    <property type="match status" value="1"/>
</dbReference>
<dbReference type="InterPro" id="IPR001806">
    <property type="entry name" value="Small_GTPase"/>
</dbReference>
<dbReference type="PROSITE" id="PS51421">
    <property type="entry name" value="RAS"/>
    <property type="match status" value="1"/>
</dbReference>
<dbReference type="AlphaFoldDB" id="A0A452UMF5"/>
<dbReference type="SMART" id="SM00175">
    <property type="entry name" value="RAB"/>
    <property type="match status" value="1"/>
</dbReference>
<proteinExistence type="predicted"/>
<dbReference type="InterPro" id="IPR020849">
    <property type="entry name" value="Small_GTPase_Ras-type"/>
</dbReference>
<dbReference type="GO" id="GO:0003924">
    <property type="term" value="F:GTPase activity"/>
    <property type="evidence" value="ECO:0007669"/>
    <property type="project" value="InterPro"/>
</dbReference>
<keyword evidence="2" id="KW-0342">GTP-binding</keyword>
<keyword evidence="1" id="KW-0547">Nucleotide-binding</keyword>
<dbReference type="Ensembl" id="ENSUMAT00000026191.1">
    <property type="protein sequence ID" value="ENSUMAP00000022092.1"/>
    <property type="gene ID" value="ENSUMAG00000016165.1"/>
</dbReference>
<organism evidence="4">
    <name type="scientific">Ursus maritimus</name>
    <name type="common">Polar bear</name>
    <name type="synonym">Thalarctos maritimus</name>
    <dbReference type="NCBI Taxonomy" id="29073"/>
    <lineage>
        <taxon>Eukaryota</taxon>
        <taxon>Metazoa</taxon>
        <taxon>Chordata</taxon>
        <taxon>Craniata</taxon>
        <taxon>Vertebrata</taxon>
        <taxon>Euteleostomi</taxon>
        <taxon>Mammalia</taxon>
        <taxon>Eutheria</taxon>
        <taxon>Laurasiatheria</taxon>
        <taxon>Carnivora</taxon>
        <taxon>Caniformia</taxon>
        <taxon>Ursidae</taxon>
        <taxon>Ursus</taxon>
    </lineage>
</organism>
<name>A0A452UMF5_URSMA</name>
<dbReference type="OMA" id="CDLAAHT"/>
<dbReference type="InterPro" id="IPR027417">
    <property type="entry name" value="P-loop_NTPase"/>
</dbReference>
<dbReference type="PROSITE" id="PS51419">
    <property type="entry name" value="RAB"/>
    <property type="match status" value="1"/>
</dbReference>
<sequence>MGIRRYKLPVGSGSAGKSALTIQLIQNHFVDEYDHTQVVINGETCLLDILDMEGQEEYSSVWYQYMHTGEGFQCLFTIETTKSFRDIHQYREQIKCVKDSCDVPMVLVGNKCDLAAHTVESWQAHDLARTHGIPYMETSTRRTSHSGSGSSSGTLWDPPGPPGTQRHLEL</sequence>
<reference evidence="4" key="1">
    <citation type="submission" date="2019-03" db="UniProtKB">
        <authorList>
            <consortium name="Ensembl"/>
        </authorList>
    </citation>
    <scope>IDENTIFICATION</scope>
</reference>
<dbReference type="PANTHER" id="PTHR24070">
    <property type="entry name" value="RAS, DI-RAS, AND RHEB FAMILY MEMBERS OF SMALL GTPASE SUPERFAMILY"/>
    <property type="match status" value="1"/>
</dbReference>
<dbReference type="SMART" id="SM00173">
    <property type="entry name" value="RAS"/>
    <property type="match status" value="1"/>
</dbReference>
<dbReference type="Pfam" id="PF00071">
    <property type="entry name" value="Ras"/>
    <property type="match status" value="1"/>
</dbReference>
<protein>
    <submittedName>
        <fullName evidence="4">Uncharacterized protein</fullName>
    </submittedName>
</protein>
<accession>A0A452UMF5</accession>
<feature type="region of interest" description="Disordered" evidence="3">
    <location>
        <begin position="135"/>
        <end position="170"/>
    </location>
</feature>
<dbReference type="GO" id="GO:0016020">
    <property type="term" value="C:membrane"/>
    <property type="evidence" value="ECO:0007669"/>
    <property type="project" value="InterPro"/>
</dbReference>
<dbReference type="GO" id="GO:0005525">
    <property type="term" value="F:GTP binding"/>
    <property type="evidence" value="ECO:0007669"/>
    <property type="project" value="UniProtKB-KW"/>
</dbReference>
<evidence type="ECO:0000313" key="4">
    <source>
        <dbReference type="Ensembl" id="ENSUMAP00000022092"/>
    </source>
</evidence>
<feature type="compositionally biased region" description="Low complexity" evidence="3">
    <location>
        <begin position="145"/>
        <end position="154"/>
    </location>
</feature>
<evidence type="ECO:0000256" key="1">
    <source>
        <dbReference type="ARBA" id="ARBA00022741"/>
    </source>
</evidence>
<dbReference type="InterPro" id="IPR005225">
    <property type="entry name" value="Small_GTP-bd"/>
</dbReference>
<dbReference type="PRINTS" id="PR00449">
    <property type="entry name" value="RASTRNSFRMNG"/>
</dbReference>
<dbReference type="Gene3D" id="3.40.50.300">
    <property type="entry name" value="P-loop containing nucleotide triphosphate hydrolases"/>
    <property type="match status" value="1"/>
</dbReference>
<dbReference type="GO" id="GO:0007165">
    <property type="term" value="P:signal transduction"/>
    <property type="evidence" value="ECO:0007669"/>
    <property type="project" value="InterPro"/>
</dbReference>
<dbReference type="SUPFAM" id="SSF52540">
    <property type="entry name" value="P-loop containing nucleoside triphosphate hydrolases"/>
    <property type="match status" value="1"/>
</dbReference>
<evidence type="ECO:0000256" key="3">
    <source>
        <dbReference type="SAM" id="MobiDB-lite"/>
    </source>
</evidence>
<dbReference type="GeneTree" id="ENSGT00940000155653"/>
<evidence type="ECO:0000256" key="2">
    <source>
        <dbReference type="ARBA" id="ARBA00023134"/>
    </source>
</evidence>